<proteinExistence type="predicted"/>
<gene>
    <name evidence="1" type="ORF">H2199_009130</name>
</gene>
<accession>A0ACC2YFN9</accession>
<name>A0ACC2YFN9_9PEZI</name>
<reference evidence="1" key="1">
    <citation type="submission" date="2022-10" db="EMBL/GenBank/DDBJ databases">
        <title>Culturing micro-colonial fungi from biological soil crusts in the Mojave desert and describing Neophaeococcomyces mojavensis, and introducing the new genera and species Taxawa tesnikishii.</title>
        <authorList>
            <person name="Kurbessoian T."/>
            <person name="Stajich J.E."/>
        </authorList>
    </citation>
    <scope>NUCLEOTIDE SEQUENCE</scope>
    <source>
        <strain evidence="1">JES_115</strain>
    </source>
</reference>
<organism evidence="1 2">
    <name type="scientific">Coniosporium tulheliwenetii</name>
    <dbReference type="NCBI Taxonomy" id="3383036"/>
    <lineage>
        <taxon>Eukaryota</taxon>
        <taxon>Fungi</taxon>
        <taxon>Dikarya</taxon>
        <taxon>Ascomycota</taxon>
        <taxon>Pezizomycotina</taxon>
        <taxon>Dothideomycetes</taxon>
        <taxon>Dothideomycetes incertae sedis</taxon>
        <taxon>Coniosporium</taxon>
    </lineage>
</organism>
<sequence>MLYPVQDYDEFMQEVVPTVLKEGFGDGCQNSLIAILVFALASNGGPHEGYAVPPFGVIEELDRQLESWRSVLPQRLQWRDEDRTQYSWYDSQSRQRHYTQFTARTRGTRLVLTSNIDVVTAQLRSGFYYCRFMIYRPFLYKAVHSPSK</sequence>
<dbReference type="EMBL" id="JAPDRP010000037">
    <property type="protein sequence ID" value="KAJ9634057.1"/>
    <property type="molecule type" value="Genomic_DNA"/>
</dbReference>
<protein>
    <submittedName>
        <fullName evidence="1">Uncharacterized protein</fullName>
    </submittedName>
</protein>
<dbReference type="Proteomes" id="UP001172680">
    <property type="component" value="Unassembled WGS sequence"/>
</dbReference>
<evidence type="ECO:0000313" key="1">
    <source>
        <dbReference type="EMBL" id="KAJ9634057.1"/>
    </source>
</evidence>
<keyword evidence="2" id="KW-1185">Reference proteome</keyword>
<comment type="caution">
    <text evidence="1">The sequence shown here is derived from an EMBL/GenBank/DDBJ whole genome shotgun (WGS) entry which is preliminary data.</text>
</comment>
<evidence type="ECO:0000313" key="2">
    <source>
        <dbReference type="Proteomes" id="UP001172680"/>
    </source>
</evidence>